<evidence type="ECO:0000313" key="2">
    <source>
        <dbReference type="Proteomes" id="UP001595807"/>
    </source>
</evidence>
<dbReference type="Proteomes" id="UP001595807">
    <property type="component" value="Unassembled WGS sequence"/>
</dbReference>
<keyword evidence="2" id="KW-1185">Reference proteome</keyword>
<organism evidence="1 2">
    <name type="scientific">Streptococcus caprae</name>
    <dbReference type="NCBI Taxonomy" id="1640501"/>
    <lineage>
        <taxon>Bacteria</taxon>
        <taxon>Bacillati</taxon>
        <taxon>Bacillota</taxon>
        <taxon>Bacilli</taxon>
        <taxon>Lactobacillales</taxon>
        <taxon>Streptococcaceae</taxon>
        <taxon>Streptococcus</taxon>
    </lineage>
</organism>
<dbReference type="EMBL" id="JBHRZV010000052">
    <property type="protein sequence ID" value="MFC3928884.1"/>
    <property type="molecule type" value="Genomic_DNA"/>
</dbReference>
<gene>
    <name evidence="1" type="ORF">ACFORF_10010</name>
</gene>
<dbReference type="RefSeq" id="WP_380427821.1">
    <property type="nucleotide sequence ID" value="NZ_JBHRZV010000052.1"/>
</dbReference>
<proteinExistence type="predicted"/>
<name>A0ABV8CY48_9STRE</name>
<protein>
    <recommendedName>
        <fullName evidence="3">Lipocalin/cytosolic fatty-acid binding domain-containing protein</fullName>
    </recommendedName>
</protein>
<reference evidence="2" key="1">
    <citation type="journal article" date="2019" name="Int. J. Syst. Evol. Microbiol.">
        <title>The Global Catalogue of Microorganisms (GCM) 10K type strain sequencing project: providing services to taxonomists for standard genome sequencing and annotation.</title>
        <authorList>
            <consortium name="The Broad Institute Genomics Platform"/>
            <consortium name="The Broad Institute Genome Sequencing Center for Infectious Disease"/>
            <person name="Wu L."/>
            <person name="Ma J."/>
        </authorList>
    </citation>
    <scope>NUCLEOTIDE SEQUENCE [LARGE SCALE GENOMIC DNA]</scope>
    <source>
        <strain evidence="2">CCUG 67170</strain>
    </source>
</reference>
<evidence type="ECO:0000313" key="1">
    <source>
        <dbReference type="EMBL" id="MFC3928884.1"/>
    </source>
</evidence>
<accession>A0ABV8CY48</accession>
<comment type="caution">
    <text evidence="1">The sequence shown here is derived from an EMBL/GenBank/DDBJ whole genome shotgun (WGS) entry which is preliminary data.</text>
</comment>
<evidence type="ECO:0008006" key="3">
    <source>
        <dbReference type="Google" id="ProtNLM"/>
    </source>
</evidence>
<sequence length="79" mass="9161">MEKCNKSWTYYIHFKKGVTSPDLTTPVFQDYFTVEHVTEDGTVVITSKVNDTRLRKIISTESQLSLDAFHVTDHIIRMP</sequence>